<protein>
    <submittedName>
        <fullName evidence="1">Uncharacterized protein</fullName>
    </submittedName>
</protein>
<name>A0A433QP09_9FUNG</name>
<dbReference type="AlphaFoldDB" id="A0A433QP09"/>
<reference evidence="1 2" key="1">
    <citation type="journal article" date="2018" name="New Phytol.">
        <title>Phylogenomics of Endogonaceae and evolution of mycorrhizas within Mucoromycota.</title>
        <authorList>
            <person name="Chang Y."/>
            <person name="Desiro A."/>
            <person name="Na H."/>
            <person name="Sandor L."/>
            <person name="Lipzen A."/>
            <person name="Clum A."/>
            <person name="Barry K."/>
            <person name="Grigoriev I.V."/>
            <person name="Martin F.M."/>
            <person name="Stajich J.E."/>
            <person name="Smith M.E."/>
            <person name="Bonito G."/>
            <person name="Spatafora J.W."/>
        </authorList>
    </citation>
    <scope>NUCLEOTIDE SEQUENCE [LARGE SCALE GENOMIC DNA]</scope>
    <source>
        <strain evidence="1 2">AD002</strain>
    </source>
</reference>
<dbReference type="Pfam" id="PF18759">
    <property type="entry name" value="Plavaka"/>
    <property type="match status" value="1"/>
</dbReference>
<dbReference type="InterPro" id="IPR041078">
    <property type="entry name" value="Plavaka"/>
</dbReference>
<keyword evidence="2" id="KW-1185">Reference proteome</keyword>
<dbReference type="Proteomes" id="UP000274822">
    <property type="component" value="Unassembled WGS sequence"/>
</dbReference>
<gene>
    <name evidence="1" type="ORF">BC938DRAFT_477661</name>
</gene>
<evidence type="ECO:0000313" key="2">
    <source>
        <dbReference type="Proteomes" id="UP000274822"/>
    </source>
</evidence>
<accession>A0A433QP09</accession>
<evidence type="ECO:0000313" key="1">
    <source>
        <dbReference type="EMBL" id="RUS31516.1"/>
    </source>
</evidence>
<comment type="caution">
    <text evidence="1">The sequence shown here is derived from an EMBL/GenBank/DDBJ whole genome shotgun (WGS) entry which is preliminary data.</text>
</comment>
<proteinExistence type="predicted"/>
<dbReference type="EMBL" id="RBNJ01002875">
    <property type="protein sequence ID" value="RUS31516.1"/>
    <property type="molecule type" value="Genomic_DNA"/>
</dbReference>
<organism evidence="1 2">
    <name type="scientific">Jimgerdemannia flammicorona</name>
    <dbReference type="NCBI Taxonomy" id="994334"/>
    <lineage>
        <taxon>Eukaryota</taxon>
        <taxon>Fungi</taxon>
        <taxon>Fungi incertae sedis</taxon>
        <taxon>Mucoromycota</taxon>
        <taxon>Mucoromycotina</taxon>
        <taxon>Endogonomycetes</taxon>
        <taxon>Endogonales</taxon>
        <taxon>Endogonaceae</taxon>
        <taxon>Jimgerdemannia</taxon>
    </lineage>
</organism>
<sequence length="126" mass="15198">MDTTKLQIPFYTKSLLINYKGESWNRTYTLHYHNLMDVIHKLLTSLCFQDCMEYQSIIINNQNRDHCYGELHWSEYWWHMQDSLNIKGTTVILILLSIDEIHLNILGQQKAYPVYLMIRNIPKKYQ</sequence>